<keyword evidence="3" id="KW-1185">Reference proteome</keyword>
<reference evidence="2 3" key="1">
    <citation type="submission" date="2017-09" db="EMBL/GenBank/DDBJ databases">
        <title>Arcobacter canalis sp. nov., a new species isolated from a water canal contaminated with urban sewage.</title>
        <authorList>
            <person name="Perez-Cataluna A."/>
            <person name="Salas-Masso N."/>
            <person name="Figueras M.J."/>
        </authorList>
    </citation>
    <scope>NUCLEOTIDE SEQUENCE [LARGE SCALE GENOMIC DNA]</scope>
    <source>
        <strain evidence="2 3">F98-3</strain>
    </source>
</reference>
<evidence type="ECO:0000313" key="3">
    <source>
        <dbReference type="Proteomes" id="UP000221222"/>
    </source>
</evidence>
<protein>
    <recommendedName>
        <fullName evidence="5">Ribosome association toxin RatA</fullName>
    </recommendedName>
</protein>
<accession>A0A2G1DKR6</accession>
<evidence type="ECO:0000313" key="1">
    <source>
        <dbReference type="EMBL" id="AXX92666.1"/>
    </source>
</evidence>
<dbReference type="AlphaFoldDB" id="A0A2G1DKR6"/>
<dbReference type="KEGG" id="amol:AMOL_1701"/>
<dbReference type="CDD" id="cd07820">
    <property type="entry name" value="SRPBCC_3"/>
    <property type="match status" value="1"/>
</dbReference>
<sequence>MQIYTRTIYIDTTLDDIFDFHLDTNNLVKITPPNIKVKLLNENFIPKEGSIMNIKVTKNFISLNWSVKIKKLERPKILIDIAEKSIFKYWEHQHIFEERGNRILLKDVVRYEVPFGFLGKLVNYFIYRDIDNMFKYRQDITKKILEGKIQ</sequence>
<dbReference type="Proteomes" id="UP000262712">
    <property type="component" value="Chromosome"/>
</dbReference>
<dbReference type="EMBL" id="NXFY01000002">
    <property type="protein sequence ID" value="PHO19087.1"/>
    <property type="molecule type" value="Genomic_DNA"/>
</dbReference>
<evidence type="ECO:0008006" key="5">
    <source>
        <dbReference type="Google" id="ProtNLM"/>
    </source>
</evidence>
<dbReference type="EMBL" id="CP032098">
    <property type="protein sequence ID" value="AXX92666.1"/>
    <property type="molecule type" value="Genomic_DNA"/>
</dbReference>
<organism evidence="2 3">
    <name type="scientific">Malaciobacter molluscorum LMG 25693</name>
    <dbReference type="NCBI Taxonomy" id="870501"/>
    <lineage>
        <taxon>Bacteria</taxon>
        <taxon>Pseudomonadati</taxon>
        <taxon>Campylobacterota</taxon>
        <taxon>Epsilonproteobacteria</taxon>
        <taxon>Campylobacterales</taxon>
        <taxon>Arcobacteraceae</taxon>
        <taxon>Malaciobacter</taxon>
    </lineage>
</organism>
<dbReference type="InterPro" id="IPR023393">
    <property type="entry name" value="START-like_dom_sf"/>
</dbReference>
<dbReference type="RefSeq" id="WP_099341447.1">
    <property type="nucleotide sequence ID" value="NZ_CP032098.1"/>
</dbReference>
<proteinExistence type="predicted"/>
<name>A0A2G1DKR6_9BACT</name>
<reference evidence="1 4" key="2">
    <citation type="submission" date="2018-08" db="EMBL/GenBank/DDBJ databases">
        <title>Complete genome of the Arcobacter molluscorum type strain LMG 25693.</title>
        <authorList>
            <person name="Miller W.G."/>
            <person name="Yee E."/>
            <person name="Bono J.L."/>
        </authorList>
    </citation>
    <scope>NUCLEOTIDE SEQUENCE [LARGE SCALE GENOMIC DNA]</scope>
    <source>
        <strain evidence="1 4">CECT 7696</strain>
    </source>
</reference>
<evidence type="ECO:0000313" key="4">
    <source>
        <dbReference type="Proteomes" id="UP000262712"/>
    </source>
</evidence>
<evidence type="ECO:0000313" key="2">
    <source>
        <dbReference type="EMBL" id="PHO19087.1"/>
    </source>
</evidence>
<gene>
    <name evidence="1" type="ORF">AMOL_1701</name>
    <name evidence="2" type="ORF">CPU12_02240</name>
</gene>
<dbReference type="Proteomes" id="UP000221222">
    <property type="component" value="Unassembled WGS sequence"/>
</dbReference>
<dbReference type="Gene3D" id="3.30.530.20">
    <property type="match status" value="1"/>
</dbReference>
<dbReference type="SUPFAM" id="SSF55961">
    <property type="entry name" value="Bet v1-like"/>
    <property type="match status" value="1"/>
</dbReference>